<organism evidence="2 3">
    <name type="scientific">Deinococcus aerius</name>
    <dbReference type="NCBI Taxonomy" id="200253"/>
    <lineage>
        <taxon>Bacteria</taxon>
        <taxon>Thermotogati</taxon>
        <taxon>Deinococcota</taxon>
        <taxon>Deinococci</taxon>
        <taxon>Deinococcales</taxon>
        <taxon>Deinococcaceae</taxon>
        <taxon>Deinococcus</taxon>
    </lineage>
</organism>
<evidence type="ECO:0000256" key="1">
    <source>
        <dbReference type="SAM" id="Phobius"/>
    </source>
</evidence>
<keyword evidence="3" id="KW-1185">Reference proteome</keyword>
<name>A0A2I9CZT3_9DEIO</name>
<gene>
    <name evidence="2" type="ORF">DAERI_170023</name>
</gene>
<comment type="caution">
    <text evidence="2">The sequence shown here is derived from an EMBL/GenBank/DDBJ whole genome shotgun (WGS) entry which is preliminary data.</text>
</comment>
<keyword evidence="1" id="KW-0472">Membrane</keyword>
<keyword evidence="1" id="KW-1133">Transmembrane helix</keyword>
<accession>A0A2I9CZT3</accession>
<proteinExistence type="predicted"/>
<dbReference type="RefSeq" id="WP_103131069.1">
    <property type="nucleotide sequence ID" value="NZ_BFAG01000017.1"/>
</dbReference>
<feature type="transmembrane region" description="Helical" evidence="1">
    <location>
        <begin position="50"/>
        <end position="74"/>
    </location>
</feature>
<sequence>MFPAHDAPLTSGQRFVLLVLTLFFPFLLFVWGLAFFWFRDTYPQRARSIAGVGLTFLQGVLLVAVVVVAVQLLAGALSRL</sequence>
<dbReference type="AlphaFoldDB" id="A0A2I9CZT3"/>
<reference evidence="3" key="1">
    <citation type="submission" date="2018-01" db="EMBL/GenBank/DDBJ databases">
        <title>Draft Genome Sequence of the Radioresistant Bacterium Deinococcus aerius TR0125, Isolated from the Higher Atmosphere above Japan.</title>
        <authorList>
            <person name="Satoh K."/>
            <person name="Arai H."/>
            <person name="Sanzen T."/>
            <person name="Kawaguchi Y."/>
            <person name="Hayashi H."/>
            <person name="Yokobori S."/>
            <person name="Yamagishi A."/>
            <person name="Oono Y."/>
            <person name="Narumi I."/>
        </authorList>
    </citation>
    <scope>NUCLEOTIDE SEQUENCE [LARGE SCALE GENOMIC DNA]</scope>
    <source>
        <strain evidence="3">TR0125</strain>
    </source>
</reference>
<dbReference type="Proteomes" id="UP000236569">
    <property type="component" value="Unassembled WGS sequence"/>
</dbReference>
<keyword evidence="1" id="KW-0812">Transmembrane</keyword>
<dbReference type="EMBL" id="BFAG01000017">
    <property type="protein sequence ID" value="GBF07764.1"/>
    <property type="molecule type" value="Genomic_DNA"/>
</dbReference>
<feature type="transmembrane region" description="Helical" evidence="1">
    <location>
        <begin position="15"/>
        <end position="38"/>
    </location>
</feature>
<evidence type="ECO:0000313" key="3">
    <source>
        <dbReference type="Proteomes" id="UP000236569"/>
    </source>
</evidence>
<evidence type="ECO:0000313" key="2">
    <source>
        <dbReference type="EMBL" id="GBF07764.1"/>
    </source>
</evidence>
<protein>
    <submittedName>
        <fullName evidence="2">Uncharacterized protein</fullName>
    </submittedName>
</protein>